<proteinExistence type="predicted"/>
<sequence length="196" mass="23055">MNEIEIKAHVYKKDELIKKLNSFAEFKQEVLRDDTYYESPLNPKIKIRIRKEKYGKETRSILTYKQKEIKSASENFSTELNEELETEILSPEPLEKFFCDAGFKVALKKHKEVMDWKLELPASIEHTKLKATLELCNVPPLGYFLEIEILSPSKKDEDVKKVQQILFELLEKCGIEKSCIEEKYYSELLSQIEKNN</sequence>
<dbReference type="PANTHER" id="PTHR21028:SF2">
    <property type="entry name" value="CYTH DOMAIN-CONTAINING PROTEIN"/>
    <property type="match status" value="1"/>
</dbReference>
<name>F2NTH6_TRES6</name>
<dbReference type="RefSeq" id="WP_013702218.1">
    <property type="nucleotide sequence ID" value="NC_015385.1"/>
</dbReference>
<evidence type="ECO:0000259" key="1">
    <source>
        <dbReference type="PROSITE" id="PS51707"/>
    </source>
</evidence>
<evidence type="ECO:0000313" key="2">
    <source>
        <dbReference type="EMBL" id="AEB14965.1"/>
    </source>
</evidence>
<reference evidence="3" key="2">
    <citation type="submission" date="2011-04" db="EMBL/GenBank/DDBJ databases">
        <title>The complete genome of chromosome of Treponema succinifaciens DSM 2489.</title>
        <authorList>
            <person name="Lucas S."/>
            <person name="Copeland A."/>
            <person name="Lapidus A."/>
            <person name="Bruce D."/>
            <person name="Goodwin L."/>
            <person name="Pitluck S."/>
            <person name="Peters L."/>
            <person name="Kyrpides N."/>
            <person name="Mavromatis K."/>
            <person name="Ivanova N."/>
            <person name="Ovchinnikova G."/>
            <person name="Teshima H."/>
            <person name="Detter J.C."/>
            <person name="Tapia R."/>
            <person name="Han C."/>
            <person name="Land M."/>
            <person name="Hauser L."/>
            <person name="Markowitz V."/>
            <person name="Cheng J.-F."/>
            <person name="Hugenholtz P."/>
            <person name="Woyke T."/>
            <person name="Wu D."/>
            <person name="Gronow S."/>
            <person name="Wellnitz S."/>
            <person name="Brambilla E."/>
            <person name="Klenk H.-P."/>
            <person name="Eisen J.A."/>
        </authorList>
    </citation>
    <scope>NUCLEOTIDE SEQUENCE [LARGE SCALE GENOMIC DNA]</scope>
    <source>
        <strain evidence="3">ATCC 33096 / DSM 2489 / 6091</strain>
    </source>
</reference>
<dbReference type="STRING" id="869209.Tresu_2095"/>
<dbReference type="NCBIfam" id="TIGR00318">
    <property type="entry name" value="cyaB"/>
    <property type="match status" value="1"/>
</dbReference>
<gene>
    <name evidence="2" type="ordered locus">Tresu_2095</name>
</gene>
<dbReference type="HOGENOM" id="CLU_098317_0_0_12"/>
<dbReference type="InterPro" id="IPR023577">
    <property type="entry name" value="CYTH_domain"/>
</dbReference>
<evidence type="ECO:0000313" key="3">
    <source>
        <dbReference type="Proteomes" id="UP000006852"/>
    </source>
</evidence>
<reference evidence="2 3" key="1">
    <citation type="journal article" date="2011" name="Stand. Genomic Sci.">
        <title>Complete genome sequence of Treponema succinifaciens type strain (6091).</title>
        <authorList>
            <person name="Han C."/>
            <person name="Gronow S."/>
            <person name="Teshima H."/>
            <person name="Lapidus A."/>
            <person name="Nolan M."/>
            <person name="Lucas S."/>
            <person name="Hammon N."/>
            <person name="Deshpande S."/>
            <person name="Cheng J.F."/>
            <person name="Zeytun A."/>
            <person name="Tapia R."/>
            <person name="Goodwin L."/>
            <person name="Pitluck S."/>
            <person name="Liolios K."/>
            <person name="Pagani I."/>
            <person name="Ivanova N."/>
            <person name="Mavromatis K."/>
            <person name="Mikhailova N."/>
            <person name="Huntemann M."/>
            <person name="Pati A."/>
            <person name="Chen A."/>
            <person name="Palaniappan K."/>
            <person name="Land M."/>
            <person name="Hauser L."/>
            <person name="Brambilla E.M."/>
            <person name="Rohde M."/>
            <person name="Goker M."/>
            <person name="Woyke T."/>
            <person name="Bristow J."/>
            <person name="Eisen J.A."/>
            <person name="Markowitz V."/>
            <person name="Hugenholtz P."/>
            <person name="Kyrpides N.C."/>
            <person name="Klenk H.P."/>
            <person name="Detter J.C."/>
        </authorList>
    </citation>
    <scope>NUCLEOTIDE SEQUENCE [LARGE SCALE GENOMIC DNA]</scope>
    <source>
        <strain evidence="3">ATCC 33096 / DSM 2489 / 6091</strain>
    </source>
</reference>
<dbReference type="EMBL" id="CP002631">
    <property type="protein sequence ID" value="AEB14965.1"/>
    <property type="molecule type" value="Genomic_DNA"/>
</dbReference>
<dbReference type="Proteomes" id="UP000006852">
    <property type="component" value="Chromosome"/>
</dbReference>
<dbReference type="AlphaFoldDB" id="F2NTH6"/>
<organism evidence="2 3">
    <name type="scientific">Treponema succinifaciens (strain ATCC 33096 / DSM 2489 / 6091)</name>
    <dbReference type="NCBI Taxonomy" id="869209"/>
    <lineage>
        <taxon>Bacteria</taxon>
        <taxon>Pseudomonadati</taxon>
        <taxon>Spirochaetota</taxon>
        <taxon>Spirochaetia</taxon>
        <taxon>Spirochaetales</taxon>
        <taxon>Treponemataceae</taxon>
        <taxon>Treponema</taxon>
    </lineage>
</organism>
<dbReference type="GeneID" id="302999218"/>
<dbReference type="Gene3D" id="2.40.320.10">
    <property type="entry name" value="Hypothetical Protein Pfu-838710-001"/>
    <property type="match status" value="1"/>
</dbReference>
<dbReference type="Pfam" id="PF01928">
    <property type="entry name" value="CYTH"/>
    <property type="match status" value="1"/>
</dbReference>
<protein>
    <submittedName>
        <fullName evidence="2">Adenylyl cyclase CyaB</fullName>
    </submittedName>
</protein>
<dbReference type="eggNOG" id="COG1437">
    <property type="taxonomic scope" value="Bacteria"/>
</dbReference>
<dbReference type="PROSITE" id="PS51707">
    <property type="entry name" value="CYTH"/>
    <property type="match status" value="1"/>
</dbReference>
<dbReference type="SUPFAM" id="SSF55154">
    <property type="entry name" value="CYTH-like phosphatases"/>
    <property type="match status" value="1"/>
</dbReference>
<feature type="domain" description="CYTH" evidence="1">
    <location>
        <begin position="1"/>
        <end position="191"/>
    </location>
</feature>
<dbReference type="PANTHER" id="PTHR21028">
    <property type="entry name" value="SI:CH211-156B7.4"/>
    <property type="match status" value="1"/>
</dbReference>
<dbReference type="InterPro" id="IPR008173">
    <property type="entry name" value="Adenylyl_cyclase_CyaB"/>
</dbReference>
<keyword evidence="3" id="KW-1185">Reference proteome</keyword>
<dbReference type="KEGG" id="tsu:Tresu_2095"/>
<dbReference type="InterPro" id="IPR033469">
    <property type="entry name" value="CYTH-like_dom_sf"/>
</dbReference>
<accession>F2NTH6</accession>
<dbReference type="OrthoDB" id="370410at2"/>
<dbReference type="SMART" id="SM01118">
    <property type="entry name" value="CYTH"/>
    <property type="match status" value="1"/>
</dbReference>